<proteinExistence type="predicted"/>
<organism evidence="2 3">
    <name type="scientific">Pristionchus mayeri</name>
    <dbReference type="NCBI Taxonomy" id="1317129"/>
    <lineage>
        <taxon>Eukaryota</taxon>
        <taxon>Metazoa</taxon>
        <taxon>Ecdysozoa</taxon>
        <taxon>Nematoda</taxon>
        <taxon>Chromadorea</taxon>
        <taxon>Rhabditida</taxon>
        <taxon>Rhabditina</taxon>
        <taxon>Diplogasteromorpha</taxon>
        <taxon>Diplogasteroidea</taxon>
        <taxon>Neodiplogasteridae</taxon>
        <taxon>Pristionchus</taxon>
    </lineage>
</organism>
<feature type="compositionally biased region" description="Basic and acidic residues" evidence="1">
    <location>
        <begin position="9"/>
        <end position="28"/>
    </location>
</feature>
<evidence type="ECO:0008006" key="4">
    <source>
        <dbReference type="Google" id="ProtNLM"/>
    </source>
</evidence>
<accession>A0AAN5CCZ1</accession>
<dbReference type="EMBL" id="BTRK01000002">
    <property type="protein sequence ID" value="GMR38029.1"/>
    <property type="molecule type" value="Genomic_DNA"/>
</dbReference>
<feature type="region of interest" description="Disordered" evidence="1">
    <location>
        <begin position="1"/>
        <end position="74"/>
    </location>
</feature>
<protein>
    <recommendedName>
        <fullName evidence="4">C2H2-type domain-containing protein</fullName>
    </recommendedName>
</protein>
<feature type="non-terminal residue" evidence="2">
    <location>
        <position position="1"/>
    </location>
</feature>
<dbReference type="Proteomes" id="UP001328107">
    <property type="component" value="Unassembled WGS sequence"/>
</dbReference>
<feature type="compositionally biased region" description="Polar residues" evidence="1">
    <location>
        <begin position="55"/>
        <end position="64"/>
    </location>
</feature>
<reference evidence="3" key="1">
    <citation type="submission" date="2022-10" db="EMBL/GenBank/DDBJ databases">
        <title>Genome assembly of Pristionchus species.</title>
        <authorList>
            <person name="Yoshida K."/>
            <person name="Sommer R.J."/>
        </authorList>
    </citation>
    <scope>NUCLEOTIDE SEQUENCE [LARGE SCALE GENOMIC DNA]</scope>
    <source>
        <strain evidence="3">RS5460</strain>
    </source>
</reference>
<evidence type="ECO:0000313" key="3">
    <source>
        <dbReference type="Proteomes" id="UP001328107"/>
    </source>
</evidence>
<evidence type="ECO:0000256" key="1">
    <source>
        <dbReference type="SAM" id="MobiDB-lite"/>
    </source>
</evidence>
<name>A0AAN5CCZ1_9BILA</name>
<sequence>IHVTNAKDGLTKEAHKTNDDVPEEEKRPYKCQRQYTLKASLASHMKQHGDDSDAESSNALSVEDSSSDEGLKDDEKMICQTIRAGKLLRRLFSF</sequence>
<dbReference type="AlphaFoldDB" id="A0AAN5CCZ1"/>
<evidence type="ECO:0000313" key="2">
    <source>
        <dbReference type="EMBL" id="GMR38029.1"/>
    </source>
</evidence>
<gene>
    <name evidence="2" type="ORF">PMAYCL1PPCAC_08224</name>
</gene>
<comment type="caution">
    <text evidence="2">The sequence shown here is derived from an EMBL/GenBank/DDBJ whole genome shotgun (WGS) entry which is preliminary data.</text>
</comment>
<keyword evidence="3" id="KW-1185">Reference proteome</keyword>